<dbReference type="STRING" id="235279.HH_0520"/>
<sequence length="171" mass="19782">MNVWIAGCSDFYRKDFIHITSAYEDSKEKRAFKEREIQAMRKSQILIHNHTRVVMIVRYMNEVDDTFGGSDNKEVFFVELYDKLGQVKLKDLQFSLKNIYKSIKPSNVSKLSTADMEFLKPDVIYNDMYKVVFESIGARGKDMLQFNVEIAGVGNMSVDFSYAKAKSNLTK</sequence>
<reference evidence="1 2" key="1">
    <citation type="journal article" date="2003" name="Proc. Natl. Acad. Sci. U.S.A.">
        <title>The complete genome sequence of the carcinogenic bacterium Helicobacter hepaticus.</title>
        <authorList>
            <person name="Suerbaum S."/>
            <person name="Josenhans C."/>
            <person name="Sterzenbach T."/>
            <person name="Drescher B."/>
            <person name="Brandt P."/>
            <person name="Bell M."/>
            <person name="Droege M."/>
            <person name="Fartmann B."/>
            <person name="Fischer H.-P."/>
            <person name="Ge Z."/>
            <person name="Hoerster A."/>
            <person name="Holland R."/>
            <person name="Klein K."/>
            <person name="Koenig J."/>
            <person name="Macko L."/>
            <person name="Mendz G.L."/>
            <person name="Nyakatura G."/>
            <person name="Schauer D.B."/>
            <person name="Shen Z."/>
            <person name="Weber J."/>
            <person name="Frosch M."/>
            <person name="Fox J.G."/>
        </authorList>
    </citation>
    <scope>NUCLEOTIDE SEQUENCE [LARGE SCALE GENOMIC DNA]</scope>
    <source>
        <strain evidence="2">ATCC 51449 / 3B1</strain>
    </source>
</reference>
<organism evidence="1 2">
    <name type="scientific">Helicobacter hepaticus (strain ATCC 51449 / 3B1)</name>
    <dbReference type="NCBI Taxonomy" id="235279"/>
    <lineage>
        <taxon>Bacteria</taxon>
        <taxon>Pseudomonadati</taxon>
        <taxon>Campylobacterota</taxon>
        <taxon>Epsilonproteobacteria</taxon>
        <taxon>Campylobacterales</taxon>
        <taxon>Helicobacteraceae</taxon>
        <taxon>Helicobacter</taxon>
    </lineage>
</organism>
<keyword evidence="2" id="KW-1185">Reference proteome</keyword>
<protein>
    <submittedName>
        <fullName evidence="1">Uncharacterized protein</fullName>
    </submittedName>
</protein>
<accession>Q7VIT4</accession>
<dbReference type="AlphaFoldDB" id="Q7VIT4"/>
<evidence type="ECO:0000313" key="2">
    <source>
        <dbReference type="Proteomes" id="UP000002495"/>
    </source>
</evidence>
<dbReference type="Proteomes" id="UP000002495">
    <property type="component" value="Chromosome"/>
</dbReference>
<dbReference type="KEGG" id="hhe:HH_0520"/>
<evidence type="ECO:0000313" key="1">
    <source>
        <dbReference type="EMBL" id="AAP77117.1"/>
    </source>
</evidence>
<proteinExistence type="predicted"/>
<gene>
    <name evidence="1" type="ordered locus">HH_0520</name>
</gene>
<dbReference type="EMBL" id="AE017125">
    <property type="protein sequence ID" value="AAP77117.1"/>
    <property type="molecule type" value="Genomic_DNA"/>
</dbReference>
<name>Q7VIT4_HELHP</name>
<dbReference type="HOGENOM" id="CLU_1494280_0_0_7"/>